<reference evidence="2 3" key="1">
    <citation type="submission" date="2013-03" db="EMBL/GenBank/DDBJ databases">
        <title>The Genome Sequence of Exophiala aquamarina CBS 119918.</title>
        <authorList>
            <consortium name="The Broad Institute Genomics Platform"/>
            <person name="Cuomo C."/>
            <person name="de Hoog S."/>
            <person name="Gorbushina A."/>
            <person name="Walker B."/>
            <person name="Young S.K."/>
            <person name="Zeng Q."/>
            <person name="Gargeya S."/>
            <person name="Fitzgerald M."/>
            <person name="Haas B."/>
            <person name="Abouelleil A."/>
            <person name="Allen A.W."/>
            <person name="Alvarado L."/>
            <person name="Arachchi H.M."/>
            <person name="Berlin A.M."/>
            <person name="Chapman S.B."/>
            <person name="Gainer-Dewar J."/>
            <person name="Goldberg J."/>
            <person name="Griggs A."/>
            <person name="Gujja S."/>
            <person name="Hansen M."/>
            <person name="Howarth C."/>
            <person name="Imamovic A."/>
            <person name="Ireland A."/>
            <person name="Larimer J."/>
            <person name="McCowan C."/>
            <person name="Murphy C."/>
            <person name="Pearson M."/>
            <person name="Poon T.W."/>
            <person name="Priest M."/>
            <person name="Roberts A."/>
            <person name="Saif S."/>
            <person name="Shea T."/>
            <person name="Sisk P."/>
            <person name="Sykes S."/>
            <person name="Wortman J."/>
            <person name="Nusbaum C."/>
            <person name="Birren B."/>
        </authorList>
    </citation>
    <scope>NUCLEOTIDE SEQUENCE [LARGE SCALE GENOMIC DNA]</scope>
    <source>
        <strain evidence="2 3">CBS 119918</strain>
    </source>
</reference>
<dbReference type="STRING" id="1182545.A0A072P7P1"/>
<feature type="region of interest" description="Disordered" evidence="1">
    <location>
        <begin position="68"/>
        <end position="105"/>
    </location>
</feature>
<evidence type="ECO:0000313" key="2">
    <source>
        <dbReference type="EMBL" id="KEF55263.1"/>
    </source>
</evidence>
<evidence type="ECO:0000313" key="3">
    <source>
        <dbReference type="Proteomes" id="UP000027920"/>
    </source>
</evidence>
<dbReference type="RefSeq" id="XP_013257853.1">
    <property type="nucleotide sequence ID" value="XM_013402399.1"/>
</dbReference>
<feature type="region of interest" description="Disordered" evidence="1">
    <location>
        <begin position="500"/>
        <end position="564"/>
    </location>
</feature>
<dbReference type="GeneID" id="25283827"/>
<proteinExistence type="predicted"/>
<feature type="compositionally biased region" description="Low complexity" evidence="1">
    <location>
        <begin position="539"/>
        <end position="551"/>
    </location>
</feature>
<feature type="region of interest" description="Disordered" evidence="1">
    <location>
        <begin position="298"/>
        <end position="318"/>
    </location>
</feature>
<dbReference type="HOGENOM" id="CLU_324657_0_0_1"/>
<dbReference type="Proteomes" id="UP000027920">
    <property type="component" value="Unassembled WGS sequence"/>
</dbReference>
<dbReference type="AlphaFoldDB" id="A0A072P7P1"/>
<feature type="region of interest" description="Disordered" evidence="1">
    <location>
        <begin position="716"/>
        <end position="839"/>
    </location>
</feature>
<name>A0A072P7P1_9EURO</name>
<dbReference type="OrthoDB" id="1749473at2759"/>
<feature type="compositionally biased region" description="Polar residues" evidence="1">
    <location>
        <begin position="803"/>
        <end position="820"/>
    </location>
</feature>
<feature type="compositionally biased region" description="Pro residues" evidence="1">
    <location>
        <begin position="750"/>
        <end position="761"/>
    </location>
</feature>
<keyword evidence="3" id="KW-1185">Reference proteome</keyword>
<feature type="compositionally biased region" description="Basic and acidic residues" evidence="1">
    <location>
        <begin position="298"/>
        <end position="309"/>
    </location>
</feature>
<protein>
    <recommendedName>
        <fullName evidence="4">PH domain-containing protein</fullName>
    </recommendedName>
</protein>
<evidence type="ECO:0008006" key="4">
    <source>
        <dbReference type="Google" id="ProtNLM"/>
    </source>
</evidence>
<feature type="compositionally biased region" description="Polar residues" evidence="1">
    <location>
        <begin position="604"/>
        <end position="615"/>
    </location>
</feature>
<feature type="compositionally biased region" description="Basic residues" evidence="1">
    <location>
        <begin position="515"/>
        <end position="524"/>
    </location>
</feature>
<dbReference type="VEuPathDB" id="FungiDB:A1O9_08917"/>
<dbReference type="EMBL" id="AMGV01000008">
    <property type="protein sequence ID" value="KEF55263.1"/>
    <property type="molecule type" value="Genomic_DNA"/>
</dbReference>
<evidence type="ECO:0000256" key="1">
    <source>
        <dbReference type="SAM" id="MobiDB-lite"/>
    </source>
</evidence>
<gene>
    <name evidence="2" type="ORF">A1O9_08917</name>
</gene>
<accession>A0A072P7P1</accession>
<feature type="compositionally biased region" description="Low complexity" evidence="1">
    <location>
        <begin position="779"/>
        <end position="796"/>
    </location>
</feature>
<feature type="region of interest" description="Disordered" evidence="1">
    <location>
        <begin position="600"/>
        <end position="633"/>
    </location>
</feature>
<sequence>MSSSAYARNEQSLLVEEQSGWWPSERTAKARLRAFFSRTKSDNKIPKYHTTPDHDQADTQPMLASIACSSGKNGSTTRDRSTTWSARHLRPSQRGLKQTRPRTLALDPPPLIQAYTQAKLHDILDVPSSLTDVLVRNTRGRRNSISGESPTRCNLETSFSSTLDIQDSGKHRRNWSGASSFTKKVFVLSSSGYVLQYSAEGLNDRIPEQILELGSRSVAFASDAVPGKHWVLRISQDHTGGRTTSHAPKSSWSKLSFRHNENKRLVQDLLLVFDSALTLGIWLTAIRREIELMGGLEYRPDSRDDEAKHQSRPVLKAQKSLPNIPRASLFFPAESLPKYSQPSSPKPLPPMPQWAPTIRNVSTSTTDSSIHTLNELDDLRDSSFSDDQSTYTATTSVAGSVASRSPAFESFFANDMSYREPLTPASTASRLSTPTQADIGELSMYMETPRKSGNAESLVPERLRRHGRPDAAQCPNTPAGGKGVVDHALFVQPSPYSTMQTRPISTIAPLPAPGHLRKSSRRQKHESQPVYAQPNTPASSRPSSIRSRSSSNVTLGSPTDAHFNKTASYSLFPPRRDSSVGFGSVAAAANVSLPLNIRPATGVEESNSPASTRGSSVDFGDDGRSSTSEDTALHLRERSMSTARSKGLLLNTNSADVASGAQRVSQRSPIVTERHLQTCFGTAPNQNGPKRARAPSQAAAESCIETTLLEMPALISKTPSKVRLSNPPRRQKHLKGQKSMPTLACGTMPPSGPPPTGPLPDLPCEAFSPGKKRSPKANSTGSTSTSAYSSTVSLQSRHAHAESSPSSLSTTKIASRSLASPTAAPLDNNTHAKTSSVSSVDSVRDVTAWLSSPRIAAFTAKYGTNTAPKLDVALPDTSSFSSSFSELMP</sequence>
<comment type="caution">
    <text evidence="2">The sequence shown here is derived from an EMBL/GenBank/DDBJ whole genome shotgun (WGS) entry which is preliminary data.</text>
</comment>
<organism evidence="2 3">
    <name type="scientific">Exophiala aquamarina CBS 119918</name>
    <dbReference type="NCBI Taxonomy" id="1182545"/>
    <lineage>
        <taxon>Eukaryota</taxon>
        <taxon>Fungi</taxon>
        <taxon>Dikarya</taxon>
        <taxon>Ascomycota</taxon>
        <taxon>Pezizomycotina</taxon>
        <taxon>Eurotiomycetes</taxon>
        <taxon>Chaetothyriomycetidae</taxon>
        <taxon>Chaetothyriales</taxon>
        <taxon>Herpotrichiellaceae</taxon>
        <taxon>Exophiala</taxon>
    </lineage>
</organism>